<organism evidence="2 3">
    <name type="scientific">Thalassiosira oceanica</name>
    <name type="common">Marine diatom</name>
    <dbReference type="NCBI Taxonomy" id="159749"/>
    <lineage>
        <taxon>Eukaryota</taxon>
        <taxon>Sar</taxon>
        <taxon>Stramenopiles</taxon>
        <taxon>Ochrophyta</taxon>
        <taxon>Bacillariophyta</taxon>
        <taxon>Coscinodiscophyceae</taxon>
        <taxon>Thalassiosirophycidae</taxon>
        <taxon>Thalassiosirales</taxon>
        <taxon>Thalassiosiraceae</taxon>
        <taxon>Thalassiosira</taxon>
    </lineage>
</organism>
<dbReference type="OrthoDB" id="193308at2759"/>
<dbReference type="Proteomes" id="UP000266841">
    <property type="component" value="Unassembled WGS sequence"/>
</dbReference>
<gene>
    <name evidence="2" type="ORF">THAOC_17043</name>
</gene>
<feature type="region of interest" description="Disordered" evidence="1">
    <location>
        <begin position="1"/>
        <end position="45"/>
    </location>
</feature>
<feature type="region of interest" description="Disordered" evidence="1">
    <location>
        <begin position="103"/>
        <end position="129"/>
    </location>
</feature>
<name>K0S892_THAOC</name>
<comment type="caution">
    <text evidence="2">The sequence shown here is derived from an EMBL/GenBank/DDBJ whole genome shotgun (WGS) entry which is preliminary data.</text>
</comment>
<dbReference type="EMBL" id="AGNL01018950">
    <property type="protein sequence ID" value="EJK62348.1"/>
    <property type="molecule type" value="Genomic_DNA"/>
</dbReference>
<dbReference type="eggNOG" id="ENOG502R1XG">
    <property type="taxonomic scope" value="Eukaryota"/>
</dbReference>
<sequence length="298" mass="32197">MSKVDGGGDDDENDTLDPSRTKLDASRPPPSRQLADEGDEERTYQRRAFLSSMLAATAGATTAALSDQTDAAWAYEQAYPVELTGVTPYDAAETSANSLSKLKAERAASKRAQVESTRDELRNDPLGLGQSPNSGNFGLTIAGATTWGLALWFASGSRSNPVGVYFLADGDAEVSLQLAGVSAISAGFWEVGRLAAREKAPTRVEYERDELLASEFEDFAARRLVVGRGSCHRSDVIGAFRRYNPKYRTADSESYPLGDLEIERLLRDWARRSAGLEMSSAGFFNGVFVDGAADAFRP</sequence>
<dbReference type="AlphaFoldDB" id="K0S892"/>
<proteinExistence type="predicted"/>
<reference evidence="2 3" key="1">
    <citation type="journal article" date="2012" name="Genome Biol.">
        <title>Genome and low-iron response of an oceanic diatom adapted to chronic iron limitation.</title>
        <authorList>
            <person name="Lommer M."/>
            <person name="Specht M."/>
            <person name="Roy A.S."/>
            <person name="Kraemer L."/>
            <person name="Andreson R."/>
            <person name="Gutowska M.A."/>
            <person name="Wolf J."/>
            <person name="Bergner S.V."/>
            <person name="Schilhabel M.B."/>
            <person name="Klostermeier U.C."/>
            <person name="Beiko R.G."/>
            <person name="Rosenstiel P."/>
            <person name="Hippler M."/>
            <person name="Laroche J."/>
        </authorList>
    </citation>
    <scope>NUCLEOTIDE SEQUENCE [LARGE SCALE GENOMIC DNA]</scope>
    <source>
        <strain evidence="2 3">CCMP1005</strain>
    </source>
</reference>
<protein>
    <submittedName>
        <fullName evidence="2">Uncharacterized protein</fullName>
    </submittedName>
</protein>
<feature type="compositionally biased region" description="Basic and acidic residues" evidence="1">
    <location>
        <begin position="103"/>
        <end position="123"/>
    </location>
</feature>
<evidence type="ECO:0000313" key="3">
    <source>
        <dbReference type="Proteomes" id="UP000266841"/>
    </source>
</evidence>
<evidence type="ECO:0000256" key="1">
    <source>
        <dbReference type="SAM" id="MobiDB-lite"/>
    </source>
</evidence>
<keyword evidence="3" id="KW-1185">Reference proteome</keyword>
<dbReference type="PROSITE" id="PS51318">
    <property type="entry name" value="TAT"/>
    <property type="match status" value="1"/>
</dbReference>
<evidence type="ECO:0000313" key="2">
    <source>
        <dbReference type="EMBL" id="EJK62348.1"/>
    </source>
</evidence>
<dbReference type="InterPro" id="IPR006311">
    <property type="entry name" value="TAT_signal"/>
</dbReference>
<accession>K0S892</accession>
<feature type="non-terminal residue" evidence="2">
    <location>
        <position position="298"/>
    </location>
</feature>